<dbReference type="VEuPathDB" id="MicrosporidiaDB:A0H76_793"/>
<keyword evidence="3" id="KW-1185">Reference proteome</keyword>
<dbReference type="GO" id="GO:0003676">
    <property type="term" value="F:nucleic acid binding"/>
    <property type="evidence" value="ECO:0007669"/>
    <property type="project" value="InterPro"/>
</dbReference>
<dbReference type="InterPro" id="IPR001584">
    <property type="entry name" value="Integrase_cat-core"/>
</dbReference>
<dbReference type="PROSITE" id="PS50994">
    <property type="entry name" value="INTEGRASE"/>
    <property type="match status" value="1"/>
</dbReference>
<dbReference type="OrthoDB" id="2195316at2759"/>
<evidence type="ECO:0000259" key="1">
    <source>
        <dbReference type="PROSITE" id="PS50994"/>
    </source>
</evidence>
<dbReference type="PANTHER" id="PTHR37984">
    <property type="entry name" value="PROTEIN CBG26694"/>
    <property type="match status" value="1"/>
</dbReference>
<evidence type="ECO:0000313" key="2">
    <source>
        <dbReference type="EMBL" id="ORD96475.1"/>
    </source>
</evidence>
<accession>A0A1X0Q9T5</accession>
<dbReference type="Gene3D" id="3.30.420.10">
    <property type="entry name" value="Ribonuclease H-like superfamily/Ribonuclease H"/>
    <property type="match status" value="1"/>
</dbReference>
<dbReference type="GO" id="GO:0005634">
    <property type="term" value="C:nucleus"/>
    <property type="evidence" value="ECO:0007669"/>
    <property type="project" value="UniProtKB-ARBA"/>
</dbReference>
<dbReference type="GO" id="GO:0015074">
    <property type="term" value="P:DNA integration"/>
    <property type="evidence" value="ECO:0007669"/>
    <property type="project" value="InterPro"/>
</dbReference>
<dbReference type="Pfam" id="PF00665">
    <property type="entry name" value="rve"/>
    <property type="match status" value="1"/>
</dbReference>
<evidence type="ECO:0000313" key="3">
    <source>
        <dbReference type="Proteomes" id="UP000192356"/>
    </source>
</evidence>
<organism evidence="2 3">
    <name type="scientific">Hepatospora eriocheir</name>
    <dbReference type="NCBI Taxonomy" id="1081669"/>
    <lineage>
        <taxon>Eukaryota</taxon>
        <taxon>Fungi</taxon>
        <taxon>Fungi incertae sedis</taxon>
        <taxon>Microsporidia</taxon>
        <taxon>Hepatosporidae</taxon>
        <taxon>Hepatospora</taxon>
    </lineage>
</organism>
<comment type="caution">
    <text evidence="2">The sequence shown here is derived from an EMBL/GenBank/DDBJ whole genome shotgun (WGS) entry which is preliminary data.</text>
</comment>
<dbReference type="SUPFAM" id="SSF53098">
    <property type="entry name" value="Ribonuclease H-like"/>
    <property type="match status" value="1"/>
</dbReference>
<dbReference type="InterPro" id="IPR012337">
    <property type="entry name" value="RNaseH-like_sf"/>
</dbReference>
<reference evidence="2 3" key="1">
    <citation type="journal article" date="2017" name="Environ. Microbiol.">
        <title>Decay of the glycolytic pathway and adaptation to intranuclear parasitism within Enterocytozoonidae microsporidia.</title>
        <authorList>
            <person name="Wiredu Boakye D."/>
            <person name="Jaroenlak P."/>
            <person name="Prachumwat A."/>
            <person name="Williams T.A."/>
            <person name="Bateman K.S."/>
            <person name="Itsathitphaisarn O."/>
            <person name="Sritunyalucksana K."/>
            <person name="Paszkiewicz K.H."/>
            <person name="Moore K.A."/>
            <person name="Stentiford G.D."/>
            <person name="Williams B.A."/>
        </authorList>
    </citation>
    <scope>NUCLEOTIDE SEQUENCE [LARGE SCALE GENOMIC DNA]</scope>
    <source>
        <strain evidence="2 3">GB1</strain>
    </source>
</reference>
<dbReference type="PANTHER" id="PTHR37984:SF5">
    <property type="entry name" value="PROTEIN NYNRIN-LIKE"/>
    <property type="match status" value="1"/>
</dbReference>
<protein>
    <submittedName>
        <fullName evidence="2">POL</fullName>
    </submittedName>
</protein>
<sequence length="131" mass="14997">MIGIDIMGPLPKTNKGNRYVILITDYATGFVEGRAIKNKTAENVKKFLLEVFTRHGPPQEIRTDCGLEFNNEVIKALTREWGIRMRLTAPYSPWSNGKAERTNQTIIAKLAKIIVNEKDWDDMLSIAIYHY</sequence>
<dbReference type="InterPro" id="IPR050951">
    <property type="entry name" value="Retrovirus_Pol_polyprotein"/>
</dbReference>
<feature type="domain" description="Integrase catalytic" evidence="1">
    <location>
        <begin position="1"/>
        <end position="131"/>
    </location>
</feature>
<dbReference type="AlphaFoldDB" id="A0A1X0Q9T5"/>
<name>A0A1X0Q9T5_9MICR</name>
<dbReference type="EMBL" id="LVKB01000085">
    <property type="protein sequence ID" value="ORD96475.1"/>
    <property type="molecule type" value="Genomic_DNA"/>
</dbReference>
<dbReference type="Proteomes" id="UP000192356">
    <property type="component" value="Unassembled WGS sequence"/>
</dbReference>
<dbReference type="InterPro" id="IPR036397">
    <property type="entry name" value="RNaseH_sf"/>
</dbReference>
<gene>
    <name evidence="2" type="primary">POL</name>
    <name evidence="2" type="ORF">HERIO_1590</name>
</gene>
<proteinExistence type="predicted"/>
<dbReference type="VEuPathDB" id="MicrosporidiaDB:HERIO_1590"/>